<dbReference type="InterPro" id="IPR017900">
    <property type="entry name" value="4Fe4S_Fe_S_CS"/>
</dbReference>
<accession>A0A2Z6I964</accession>
<dbReference type="GO" id="GO:0046872">
    <property type="term" value="F:metal ion binding"/>
    <property type="evidence" value="ECO:0007669"/>
    <property type="project" value="UniProtKB-KW"/>
</dbReference>
<dbReference type="Pfam" id="PF07992">
    <property type="entry name" value="Pyr_redox_2"/>
    <property type="match status" value="1"/>
</dbReference>
<dbReference type="Pfam" id="PF13187">
    <property type="entry name" value="Fer4_9"/>
    <property type="match status" value="1"/>
</dbReference>
<keyword evidence="5" id="KW-0812">Transmembrane</keyword>
<dbReference type="SUPFAM" id="SSF51905">
    <property type="entry name" value="FAD/NAD(P)-binding domain"/>
    <property type="match status" value="1"/>
</dbReference>
<keyword evidence="5" id="KW-0472">Membrane</keyword>
<dbReference type="Gene3D" id="1.10.1060.10">
    <property type="entry name" value="Alpha-helical ferredoxin"/>
    <property type="match status" value="1"/>
</dbReference>
<reference evidence="7 8" key="1">
    <citation type="journal article" date="2018" name="Int. J. Syst. Evol. Microbiol.">
        <title>Mesosutterella multiformis gen. nov., sp. nov., a member of the family Sutterellaceae and Sutterella megalosphaeroides sp. nov., isolated from human faeces.</title>
        <authorList>
            <person name="Sakamoto M."/>
            <person name="Ikeyama N."/>
            <person name="Kunihiro T."/>
            <person name="Iino T."/>
            <person name="Yuki M."/>
            <person name="Ohkuma M."/>
        </authorList>
    </citation>
    <scope>NUCLEOTIDE SEQUENCE [LARGE SCALE GENOMIC DNA]</scope>
    <source>
        <strain evidence="7 8">6FBBBH3</strain>
    </source>
</reference>
<dbReference type="Pfam" id="PF14691">
    <property type="entry name" value="Fer4_20"/>
    <property type="match status" value="1"/>
</dbReference>
<dbReference type="InterPro" id="IPR036188">
    <property type="entry name" value="FAD/NAD-bd_sf"/>
</dbReference>
<dbReference type="RefSeq" id="WP_120176539.1">
    <property type="nucleotide sequence ID" value="NZ_AP018786.1"/>
</dbReference>
<dbReference type="SUPFAM" id="SSF46548">
    <property type="entry name" value="alpha-helical ferredoxin"/>
    <property type="match status" value="1"/>
</dbReference>
<evidence type="ECO:0000256" key="2">
    <source>
        <dbReference type="ARBA" id="ARBA00023004"/>
    </source>
</evidence>
<feature type="region of interest" description="Disordered" evidence="4">
    <location>
        <begin position="759"/>
        <end position="791"/>
    </location>
</feature>
<dbReference type="PANTHER" id="PTHR42783:SF3">
    <property type="entry name" value="GLUTAMATE SYNTHASE [NADPH] SMALL CHAIN-RELATED"/>
    <property type="match status" value="1"/>
</dbReference>
<dbReference type="OrthoDB" id="9803192at2"/>
<dbReference type="InterPro" id="IPR023753">
    <property type="entry name" value="FAD/NAD-binding_dom"/>
</dbReference>
<evidence type="ECO:0000259" key="6">
    <source>
        <dbReference type="PROSITE" id="PS51379"/>
    </source>
</evidence>
<feature type="compositionally biased region" description="Polar residues" evidence="4">
    <location>
        <begin position="776"/>
        <end position="791"/>
    </location>
</feature>
<name>A0A2Z6I964_9BURK</name>
<dbReference type="GO" id="GO:0016491">
    <property type="term" value="F:oxidoreductase activity"/>
    <property type="evidence" value="ECO:0007669"/>
    <property type="project" value="InterPro"/>
</dbReference>
<feature type="compositionally biased region" description="Low complexity" evidence="4">
    <location>
        <begin position="312"/>
        <end position="325"/>
    </location>
</feature>
<dbReference type="Gene3D" id="3.30.70.20">
    <property type="match status" value="1"/>
</dbReference>
<keyword evidence="3" id="KW-0411">Iron-sulfur</keyword>
<feature type="transmembrane region" description="Helical" evidence="5">
    <location>
        <begin position="57"/>
        <end position="80"/>
    </location>
</feature>
<dbReference type="PROSITE" id="PS00198">
    <property type="entry name" value="4FE4S_FER_1"/>
    <property type="match status" value="2"/>
</dbReference>
<dbReference type="AlphaFoldDB" id="A0A2Z6I964"/>
<keyword evidence="1" id="KW-0479">Metal-binding</keyword>
<dbReference type="InterPro" id="IPR017896">
    <property type="entry name" value="4Fe4S_Fe-S-bd"/>
</dbReference>
<dbReference type="Gene3D" id="3.50.50.60">
    <property type="entry name" value="FAD/NAD(P)-binding domain"/>
    <property type="match status" value="2"/>
</dbReference>
<feature type="domain" description="4Fe-4S ferredoxin-type" evidence="6">
    <location>
        <begin position="341"/>
        <end position="363"/>
    </location>
</feature>
<dbReference type="Pfam" id="PF12801">
    <property type="entry name" value="Fer4_5"/>
    <property type="match status" value="2"/>
</dbReference>
<evidence type="ECO:0000313" key="7">
    <source>
        <dbReference type="EMBL" id="BBF22872.1"/>
    </source>
</evidence>
<dbReference type="GO" id="GO:0051536">
    <property type="term" value="F:iron-sulfur cluster binding"/>
    <property type="evidence" value="ECO:0007669"/>
    <property type="project" value="UniProtKB-KW"/>
</dbReference>
<evidence type="ECO:0000256" key="4">
    <source>
        <dbReference type="SAM" id="MobiDB-lite"/>
    </source>
</evidence>
<evidence type="ECO:0000256" key="1">
    <source>
        <dbReference type="ARBA" id="ARBA00022723"/>
    </source>
</evidence>
<dbReference type="PANTHER" id="PTHR42783">
    <property type="entry name" value="GLUTAMATE SYNTHASE [NADPH] SMALL CHAIN"/>
    <property type="match status" value="1"/>
</dbReference>
<dbReference type="PRINTS" id="PR00419">
    <property type="entry name" value="ADXRDTASE"/>
</dbReference>
<evidence type="ECO:0000256" key="5">
    <source>
        <dbReference type="SAM" id="Phobius"/>
    </source>
</evidence>
<dbReference type="InterPro" id="IPR028261">
    <property type="entry name" value="DPD_II"/>
</dbReference>
<feature type="compositionally biased region" description="Basic and acidic residues" evidence="4">
    <location>
        <begin position="97"/>
        <end position="108"/>
    </location>
</feature>
<feature type="region of interest" description="Disordered" evidence="4">
    <location>
        <begin position="97"/>
        <end position="123"/>
    </location>
</feature>
<evidence type="ECO:0000256" key="3">
    <source>
        <dbReference type="ARBA" id="ARBA00023014"/>
    </source>
</evidence>
<dbReference type="PROSITE" id="PS51379">
    <property type="entry name" value="4FE4S_FER_2"/>
    <property type="match status" value="2"/>
</dbReference>
<dbReference type="SUPFAM" id="SSF54862">
    <property type="entry name" value="4Fe-4S ferredoxins"/>
    <property type="match status" value="1"/>
</dbReference>
<protein>
    <recommendedName>
        <fullName evidence="6">4Fe-4S ferredoxin-type domain-containing protein</fullName>
    </recommendedName>
</protein>
<organism evidence="7 8">
    <name type="scientific">Sutterella megalosphaeroides</name>
    <dbReference type="NCBI Taxonomy" id="2494234"/>
    <lineage>
        <taxon>Bacteria</taxon>
        <taxon>Pseudomonadati</taxon>
        <taxon>Pseudomonadota</taxon>
        <taxon>Betaproteobacteria</taxon>
        <taxon>Burkholderiales</taxon>
        <taxon>Sutterellaceae</taxon>
        <taxon>Sutterella</taxon>
    </lineage>
</organism>
<feature type="region of interest" description="Disordered" evidence="4">
    <location>
        <begin position="312"/>
        <end position="335"/>
    </location>
</feature>
<dbReference type="InterPro" id="IPR009051">
    <property type="entry name" value="Helical_ferredxn"/>
</dbReference>
<gene>
    <name evidence="7" type="ORF">SUTMEG_07630</name>
</gene>
<dbReference type="Proteomes" id="UP000271003">
    <property type="component" value="Chromosome"/>
</dbReference>
<feature type="domain" description="4Fe-4S ferredoxin-type" evidence="6">
    <location>
        <begin position="253"/>
        <end position="283"/>
    </location>
</feature>
<keyword evidence="5" id="KW-1133">Transmembrane helix</keyword>
<evidence type="ECO:0000313" key="8">
    <source>
        <dbReference type="Proteomes" id="UP000271003"/>
    </source>
</evidence>
<keyword evidence="8" id="KW-1185">Reference proteome</keyword>
<feature type="transmembrane region" description="Helical" evidence="5">
    <location>
        <begin position="131"/>
        <end position="164"/>
    </location>
</feature>
<keyword evidence="2" id="KW-0408">Iron</keyword>
<dbReference type="EMBL" id="AP018786">
    <property type="protein sequence ID" value="BBF22872.1"/>
    <property type="molecule type" value="Genomic_DNA"/>
</dbReference>
<proteinExistence type="predicted"/>
<sequence length="791" mass="83355">MKPGRVALLFALLFALGLVFHTGWGTPSAFGVDVVTALCPVGALETWAASGTIAPRAFWALLATVIAVLLIGRAFCGWICPIPWFRRRLGREGPVDREKEHEYAKDEPGEAAGKATEAASGEEARPSRAPYWVLGGAIASAAAFGFPVFCLVCPVGLFFALLVGLWRFALHQEFGWSLLWASGFLAFELLVLRHWCASFCPIGALLTLLSRFNRTFRPAADPKACVASTRGLACRLCTRACPEGIDLARAFRGQLPPEELARCTKCGACKAACPTHAIAFPLTPAAFAAEHDNRIEKIEKVEMVEKTVPSAGASATTSATGAAAGIPRRSVRGDSGPMTPYETVLEAERCLLCGACAKVCPQHRDPTAWLRPAARGSLDEAEEILLRPGTLPEICGLVCPSERLCERACILPVDPDGTGGPIAIAALECSIAENGLASGRRPAVRRPRERIRVAVVGSGPAGLACADALARFGATVEIFEKRSNFGGMLSHGMPPFKMPRETIAKRVAALEALGVVLHAGTDAAKGLELSSDSCDPNTPGATTPLRPLPGGFDAIFLAFGAEAPAPLGLAHEGAEGVLSAKDLLERPSDASLTGLRVLIAGGGDTAVDAARTAIREGAAQVIVLSRSPRNRMRAHARDVLLAEAEGVRFLCEYEVADILADEDGRFEAVEVRTPEGTERIEADRLVAGVGFRPSAPDWVRALGVETDPIGRVRARNTRTARPGIYAGGDAVHGSSLVSTAVGDGRRAAEAILRDFGVLPPGETLGAGSGTPRPLQPRQSLSSLQAQTRIAS</sequence>
<dbReference type="KEGG" id="sutt:SUTMEG_07630"/>